<dbReference type="PROSITE" id="PS50893">
    <property type="entry name" value="ABC_TRANSPORTER_2"/>
    <property type="match status" value="1"/>
</dbReference>
<gene>
    <name evidence="7" type="ORF">ETD85_09625</name>
</gene>
<organism evidence="7 8">
    <name type="scientific">Nonomuraea zeae</name>
    <dbReference type="NCBI Taxonomy" id="1642303"/>
    <lineage>
        <taxon>Bacteria</taxon>
        <taxon>Bacillati</taxon>
        <taxon>Actinomycetota</taxon>
        <taxon>Actinomycetes</taxon>
        <taxon>Streptosporangiales</taxon>
        <taxon>Streptosporangiaceae</taxon>
        <taxon>Nonomuraea</taxon>
    </lineage>
</organism>
<keyword evidence="2" id="KW-0813">Transport</keyword>
<protein>
    <submittedName>
        <fullName evidence="7">ATP-binding cassette domain-containing protein</fullName>
    </submittedName>
</protein>
<comment type="similarity">
    <text evidence="1">Belongs to the ABC transporter superfamily.</text>
</comment>
<dbReference type="Gene3D" id="3.40.50.300">
    <property type="entry name" value="P-loop containing nucleotide triphosphate hydrolases"/>
    <property type="match status" value="1"/>
</dbReference>
<keyword evidence="3" id="KW-0547">Nucleotide-binding</keyword>
<dbReference type="Pfam" id="PF00005">
    <property type="entry name" value="ABC_tran"/>
    <property type="match status" value="1"/>
</dbReference>
<dbReference type="AlphaFoldDB" id="A0A5S4GV46"/>
<keyword evidence="4 7" id="KW-0067">ATP-binding</keyword>
<sequence>MSRSTLATRESRSPAVEPPAVRAVDQDVRPPAARRIPTVLTRCVARCLHLAPMARSTTQLLRKRVNRAHVTPAFSTRAQRARAALSMRPMLEAVSLTKRFGSVAAINDASFAIRPGAITGFLGPNGAGKSTMLRLFLGLTHPTSGAALIDGKPLREWPVPSRKVGAVLDTQCVHPSRRAIDSVRWAAWLAGVPAYHAEELLDRVGLGAVAGQRTGKFSVGMRQRLALAIALVGDPEIVVLDEPMNGLDPEGIAWLKELLRGFRDQGRTVLISSHLLAELEDLVDDLVVIARGKIIGSGSATAFIDRFQTQTISVLSDKPEPLCAAVIDAGGEVMEMQGQRMEISGLTSIQLGEIARDAGIALLGLTEERSLKRAFSEATANMTDL</sequence>
<name>A0A5S4GV46_9ACTN</name>
<dbReference type="InterPro" id="IPR027417">
    <property type="entry name" value="P-loop_NTPase"/>
</dbReference>
<dbReference type="GO" id="GO:0005524">
    <property type="term" value="F:ATP binding"/>
    <property type="evidence" value="ECO:0007669"/>
    <property type="project" value="UniProtKB-KW"/>
</dbReference>
<evidence type="ECO:0000256" key="3">
    <source>
        <dbReference type="ARBA" id="ARBA00022741"/>
    </source>
</evidence>
<evidence type="ECO:0000256" key="4">
    <source>
        <dbReference type="ARBA" id="ARBA00022840"/>
    </source>
</evidence>
<dbReference type="SUPFAM" id="SSF52540">
    <property type="entry name" value="P-loop containing nucleoside triphosphate hydrolases"/>
    <property type="match status" value="1"/>
</dbReference>
<feature type="domain" description="ABC transporter" evidence="6">
    <location>
        <begin position="91"/>
        <end position="316"/>
    </location>
</feature>
<feature type="region of interest" description="Disordered" evidence="5">
    <location>
        <begin position="1"/>
        <end position="21"/>
    </location>
</feature>
<evidence type="ECO:0000313" key="7">
    <source>
        <dbReference type="EMBL" id="TMR36825.1"/>
    </source>
</evidence>
<dbReference type="GO" id="GO:0016887">
    <property type="term" value="F:ATP hydrolysis activity"/>
    <property type="evidence" value="ECO:0007669"/>
    <property type="project" value="InterPro"/>
</dbReference>
<dbReference type="PANTHER" id="PTHR43335">
    <property type="entry name" value="ABC TRANSPORTER, ATP-BINDING PROTEIN"/>
    <property type="match status" value="1"/>
</dbReference>
<dbReference type="SMART" id="SM00382">
    <property type="entry name" value="AAA"/>
    <property type="match status" value="1"/>
</dbReference>
<dbReference type="InterPro" id="IPR017871">
    <property type="entry name" value="ABC_transporter-like_CS"/>
</dbReference>
<keyword evidence="8" id="KW-1185">Reference proteome</keyword>
<proteinExistence type="inferred from homology"/>
<evidence type="ECO:0000313" key="8">
    <source>
        <dbReference type="Proteomes" id="UP000306628"/>
    </source>
</evidence>
<evidence type="ECO:0000256" key="2">
    <source>
        <dbReference type="ARBA" id="ARBA00022448"/>
    </source>
</evidence>
<dbReference type="InterPro" id="IPR003439">
    <property type="entry name" value="ABC_transporter-like_ATP-bd"/>
</dbReference>
<dbReference type="EMBL" id="VCKX01000021">
    <property type="protein sequence ID" value="TMR36825.1"/>
    <property type="molecule type" value="Genomic_DNA"/>
</dbReference>
<dbReference type="PANTHER" id="PTHR43335:SF4">
    <property type="entry name" value="ABC TRANSPORTER, ATP-BINDING PROTEIN"/>
    <property type="match status" value="1"/>
</dbReference>
<evidence type="ECO:0000259" key="6">
    <source>
        <dbReference type="PROSITE" id="PS50893"/>
    </source>
</evidence>
<dbReference type="Proteomes" id="UP000306628">
    <property type="component" value="Unassembled WGS sequence"/>
</dbReference>
<evidence type="ECO:0000256" key="5">
    <source>
        <dbReference type="SAM" id="MobiDB-lite"/>
    </source>
</evidence>
<dbReference type="InterPro" id="IPR003593">
    <property type="entry name" value="AAA+_ATPase"/>
</dbReference>
<accession>A0A5S4GV46</accession>
<comment type="caution">
    <text evidence="7">The sequence shown here is derived from an EMBL/GenBank/DDBJ whole genome shotgun (WGS) entry which is preliminary data.</text>
</comment>
<evidence type="ECO:0000256" key="1">
    <source>
        <dbReference type="ARBA" id="ARBA00005417"/>
    </source>
</evidence>
<dbReference type="PROSITE" id="PS00211">
    <property type="entry name" value="ABC_TRANSPORTER_1"/>
    <property type="match status" value="1"/>
</dbReference>
<dbReference type="OrthoDB" id="3503851at2"/>
<reference evidence="7 8" key="1">
    <citation type="submission" date="2019-05" db="EMBL/GenBank/DDBJ databases">
        <title>Draft genome sequence of Nonomuraea zeae DSM 100528.</title>
        <authorList>
            <person name="Saricaoglu S."/>
            <person name="Isik K."/>
        </authorList>
    </citation>
    <scope>NUCLEOTIDE SEQUENCE [LARGE SCALE GENOMIC DNA]</scope>
    <source>
        <strain evidence="7 8">DSM 100528</strain>
    </source>
</reference>